<comment type="pathway">
    <text evidence="1">Cofactor biosynthesis; ubiquinone biosynthesis [regulation].</text>
</comment>
<evidence type="ECO:0000256" key="12">
    <source>
        <dbReference type="ARBA" id="ARBA00023136"/>
    </source>
</evidence>
<organism evidence="14 15">
    <name type="scientific">Magnetospirillum aberrantis SpK</name>
    <dbReference type="NCBI Taxonomy" id="908842"/>
    <lineage>
        <taxon>Bacteria</taxon>
        <taxon>Pseudomonadati</taxon>
        <taxon>Pseudomonadota</taxon>
        <taxon>Alphaproteobacteria</taxon>
        <taxon>Rhodospirillales</taxon>
        <taxon>Rhodospirillaceae</taxon>
        <taxon>Magnetospirillum</taxon>
    </lineage>
</organism>
<keyword evidence="8" id="KW-0547">Nucleotide-binding</keyword>
<keyword evidence="5" id="KW-0808">Transferase</keyword>
<dbReference type="InterPro" id="IPR010232">
    <property type="entry name" value="UbiB"/>
</dbReference>
<dbReference type="PANTHER" id="PTHR10566:SF113">
    <property type="entry name" value="PROTEIN ACTIVITY OF BC1 COMPLEX KINASE 7, CHLOROPLASTIC"/>
    <property type="match status" value="1"/>
</dbReference>
<evidence type="ECO:0000256" key="7">
    <source>
        <dbReference type="ARBA" id="ARBA00022692"/>
    </source>
</evidence>
<keyword evidence="4" id="KW-0997">Cell inner membrane</keyword>
<dbReference type="GO" id="GO:0004672">
    <property type="term" value="F:protein kinase activity"/>
    <property type="evidence" value="ECO:0007669"/>
    <property type="project" value="InterPro"/>
</dbReference>
<dbReference type="Gene3D" id="1.10.510.10">
    <property type="entry name" value="Transferase(Phosphotransferase) domain 1"/>
    <property type="match status" value="1"/>
</dbReference>
<dbReference type="Proteomes" id="UP000480684">
    <property type="component" value="Unassembled WGS sequence"/>
</dbReference>
<accession>A0A7C9UZF2</accession>
<dbReference type="EMBL" id="JAAIYP010000046">
    <property type="protein sequence ID" value="NFV82190.1"/>
    <property type="molecule type" value="Genomic_DNA"/>
</dbReference>
<evidence type="ECO:0000256" key="2">
    <source>
        <dbReference type="ARBA" id="ARBA00009670"/>
    </source>
</evidence>
<dbReference type="AlphaFoldDB" id="A0A7C9UZF2"/>
<keyword evidence="3" id="KW-1003">Cell membrane</keyword>
<evidence type="ECO:0000256" key="6">
    <source>
        <dbReference type="ARBA" id="ARBA00022688"/>
    </source>
</evidence>
<dbReference type="InterPro" id="IPR050154">
    <property type="entry name" value="UbiB_kinase"/>
</dbReference>
<evidence type="ECO:0000256" key="1">
    <source>
        <dbReference type="ARBA" id="ARBA00005020"/>
    </source>
</evidence>
<gene>
    <name evidence="14" type="primary">ubiB</name>
    <name evidence="14" type="ORF">G4223_18940</name>
</gene>
<protein>
    <submittedName>
        <fullName evidence="14">2-polyprenylphenol 6-hydroxylase</fullName>
    </submittedName>
</protein>
<evidence type="ECO:0000313" key="14">
    <source>
        <dbReference type="EMBL" id="NFV82190.1"/>
    </source>
</evidence>
<dbReference type="PROSITE" id="PS50011">
    <property type="entry name" value="PROTEIN_KINASE_DOM"/>
    <property type="match status" value="1"/>
</dbReference>
<evidence type="ECO:0000256" key="4">
    <source>
        <dbReference type="ARBA" id="ARBA00022519"/>
    </source>
</evidence>
<dbReference type="CDD" id="cd13972">
    <property type="entry name" value="UbiB"/>
    <property type="match status" value="1"/>
</dbReference>
<dbReference type="UniPathway" id="UPA00232"/>
<keyword evidence="11" id="KW-1133">Transmembrane helix</keyword>
<evidence type="ECO:0000259" key="13">
    <source>
        <dbReference type="PROSITE" id="PS50011"/>
    </source>
</evidence>
<evidence type="ECO:0000256" key="11">
    <source>
        <dbReference type="ARBA" id="ARBA00022989"/>
    </source>
</evidence>
<comment type="similarity">
    <text evidence="2">Belongs to the protein kinase superfamily. ADCK protein kinase family.</text>
</comment>
<keyword evidence="12" id="KW-0472">Membrane</keyword>
<keyword evidence="6" id="KW-0831">Ubiquinone biosynthesis</keyword>
<keyword evidence="10" id="KW-0067">ATP-binding</keyword>
<evidence type="ECO:0000256" key="3">
    <source>
        <dbReference type="ARBA" id="ARBA00022475"/>
    </source>
</evidence>
<evidence type="ECO:0000256" key="5">
    <source>
        <dbReference type="ARBA" id="ARBA00022679"/>
    </source>
</evidence>
<dbReference type="RefSeq" id="WP_163682986.1">
    <property type="nucleotide sequence ID" value="NZ_JAAIYP010000046.1"/>
</dbReference>
<keyword evidence="7" id="KW-0812">Transmembrane</keyword>
<keyword evidence="9" id="KW-0418">Kinase</keyword>
<dbReference type="Pfam" id="PF03109">
    <property type="entry name" value="ABC1"/>
    <property type="match status" value="1"/>
</dbReference>
<comment type="caution">
    <text evidence="14">The sequence shown here is derived from an EMBL/GenBank/DDBJ whole genome shotgun (WGS) entry which is preliminary data.</text>
</comment>
<reference evidence="14 15" key="1">
    <citation type="submission" date="2020-02" db="EMBL/GenBank/DDBJ databases">
        <authorList>
            <person name="Dziuba M."/>
            <person name="Kuznetsov B."/>
            <person name="Mardanov A."/>
            <person name="Ravin N."/>
            <person name="Grouzdev D."/>
        </authorList>
    </citation>
    <scope>NUCLEOTIDE SEQUENCE [LARGE SCALE GENOMIC DNA]</scope>
    <source>
        <strain evidence="14 15">SpK</strain>
    </source>
</reference>
<dbReference type="GO" id="GO:0005524">
    <property type="term" value="F:ATP binding"/>
    <property type="evidence" value="ECO:0007669"/>
    <property type="project" value="UniProtKB-KW"/>
</dbReference>
<evidence type="ECO:0000256" key="9">
    <source>
        <dbReference type="ARBA" id="ARBA00022777"/>
    </source>
</evidence>
<evidence type="ECO:0000256" key="10">
    <source>
        <dbReference type="ARBA" id="ARBA00022840"/>
    </source>
</evidence>
<dbReference type="SUPFAM" id="SSF56112">
    <property type="entry name" value="Protein kinase-like (PK-like)"/>
    <property type="match status" value="1"/>
</dbReference>
<name>A0A7C9UZF2_9PROT</name>
<evidence type="ECO:0000313" key="15">
    <source>
        <dbReference type="Proteomes" id="UP000480684"/>
    </source>
</evidence>
<dbReference type="PANTHER" id="PTHR10566">
    <property type="entry name" value="CHAPERONE-ACTIVITY OF BC1 COMPLEX CABC1 -RELATED"/>
    <property type="match status" value="1"/>
</dbReference>
<feature type="domain" description="Protein kinase" evidence="13">
    <location>
        <begin position="122"/>
        <end position="426"/>
    </location>
</feature>
<dbReference type="GO" id="GO:0006744">
    <property type="term" value="P:ubiquinone biosynthetic process"/>
    <property type="evidence" value="ECO:0007669"/>
    <property type="project" value="UniProtKB-UniPathway"/>
</dbReference>
<dbReference type="InterPro" id="IPR045308">
    <property type="entry name" value="UbiB_bact"/>
</dbReference>
<keyword evidence="15" id="KW-1185">Reference proteome</keyword>
<dbReference type="InterPro" id="IPR011009">
    <property type="entry name" value="Kinase-like_dom_sf"/>
</dbReference>
<dbReference type="InterPro" id="IPR004147">
    <property type="entry name" value="ABC1_dom"/>
</dbReference>
<dbReference type="InterPro" id="IPR000719">
    <property type="entry name" value="Prot_kinase_dom"/>
</dbReference>
<sequence length="511" mass="56969">MLRSLRNLNRLFTIARVLARHDALDAVELPLAQLAAKALRFGRAASRQPGRPGQRLAAALVELGPTFIKLGQALSTRADLLGDEMAADLSELQDRLPPFPAIEARRIIEEDLDAPIEDLFQSFDDTAVAAASIAQVHRAVTRDGEQVAVKVLRPGVEGAFKRDIDLLRWLAEWAELTQPKLRRLRLVESVDTFEDSIHFEMDLRFEAAAAAEMAENFVGDESFRVPAIDWTRTARRVLTLEWVDGIPVDETQAMVEAGLSLDDILKKAAEAFFNMVFRDGFFHADMHPGNLFVDRNGNLVAVDFGIMGRVDLTTRRHLGQMLIGFLSGDYRRAAEVHFEAGWVPADKNVDTFTQACRSIAEPIMGKPLHEISIAKLLGQLFKITEQFAMQTQPQLLMLQKSMLVAEGVGRTLDSGVNMWELARPLIENWMIDNLGPQARVKETVGNAISTLERLPRMLAETERAYSTLMSGGIKLHPETVAAMRGEGGRRRLPNWVPWVLTAVLAALLLWK</sequence>
<proteinExistence type="inferred from homology"/>
<dbReference type="NCBIfam" id="TIGR01982">
    <property type="entry name" value="UbiB"/>
    <property type="match status" value="1"/>
</dbReference>
<evidence type="ECO:0000256" key="8">
    <source>
        <dbReference type="ARBA" id="ARBA00022741"/>
    </source>
</evidence>